<dbReference type="EMBL" id="JACSPN010000016">
    <property type="protein sequence ID" value="MBE7701113.1"/>
    <property type="molecule type" value="Genomic_DNA"/>
</dbReference>
<keyword evidence="1" id="KW-1133">Transmembrane helix</keyword>
<reference evidence="2 3" key="1">
    <citation type="submission" date="2020-08" db="EMBL/GenBank/DDBJ databases">
        <title>A Genomic Blueprint of the Chicken Gut Microbiome.</title>
        <authorList>
            <person name="Gilroy R."/>
            <person name="Ravi A."/>
            <person name="Getino M."/>
            <person name="Pursley I."/>
            <person name="Horton D.L."/>
            <person name="Alikhan N.-F."/>
            <person name="Baker D."/>
            <person name="Gharbi K."/>
            <person name="Hall N."/>
            <person name="Watson M."/>
            <person name="Adriaenssens E.M."/>
            <person name="Foster-Nyarko E."/>
            <person name="Jarju S."/>
            <person name="Secka A."/>
            <person name="Antonio M."/>
            <person name="Oren A."/>
            <person name="Chaudhuri R."/>
            <person name="La Ragione R.M."/>
            <person name="Hildebrand F."/>
            <person name="Pallen M.J."/>
        </authorList>
    </citation>
    <scope>NUCLEOTIDE SEQUENCE [LARGE SCALE GENOMIC DNA]</scope>
    <source>
        <strain evidence="2 3">Sa1BUA8</strain>
    </source>
</reference>
<evidence type="ECO:0000313" key="3">
    <source>
        <dbReference type="Proteomes" id="UP000822993"/>
    </source>
</evidence>
<protein>
    <recommendedName>
        <fullName evidence="4">PH domain-containing protein</fullName>
    </recommendedName>
</protein>
<organism evidence="2 3">
    <name type="scientific">Oerskovia douganii</name>
    <dbReference type="NCBI Taxonomy" id="2762210"/>
    <lineage>
        <taxon>Bacteria</taxon>
        <taxon>Bacillati</taxon>
        <taxon>Actinomycetota</taxon>
        <taxon>Actinomycetes</taxon>
        <taxon>Micrococcales</taxon>
        <taxon>Cellulomonadaceae</taxon>
        <taxon>Oerskovia</taxon>
    </lineage>
</organism>
<dbReference type="RefSeq" id="WP_193720375.1">
    <property type="nucleotide sequence ID" value="NZ_JACSPN010000016.1"/>
</dbReference>
<dbReference type="Proteomes" id="UP000822993">
    <property type="component" value="Unassembled WGS sequence"/>
</dbReference>
<dbReference type="AlphaFoldDB" id="A0A9D5UAG0"/>
<keyword evidence="1" id="KW-0472">Membrane</keyword>
<evidence type="ECO:0000313" key="2">
    <source>
        <dbReference type="EMBL" id="MBE7701113.1"/>
    </source>
</evidence>
<evidence type="ECO:0008006" key="4">
    <source>
        <dbReference type="Google" id="ProtNLM"/>
    </source>
</evidence>
<feature type="transmembrane region" description="Helical" evidence="1">
    <location>
        <begin position="21"/>
        <end position="39"/>
    </location>
</feature>
<keyword evidence="3" id="KW-1185">Reference proteome</keyword>
<gene>
    <name evidence="2" type="ORF">H9623_12475</name>
</gene>
<accession>A0A9D5UAG0</accession>
<name>A0A9D5UAG0_9CELL</name>
<proteinExistence type="predicted"/>
<sequence>MQEKRSSLNKRREVRLRNSGPNFAAPVAILVAVASWVALHGLAQKIGWALAGAALIYLIIQERTSYLALSDGELRKVFLGREARIFQLDDIEHIAQHRVPYSVDSLDISWHGGLEQIWVNPAAESLLLAFGEKLREKSLAGVVDESARAALGLD</sequence>
<keyword evidence="1" id="KW-0812">Transmembrane</keyword>
<evidence type="ECO:0000256" key="1">
    <source>
        <dbReference type="SAM" id="Phobius"/>
    </source>
</evidence>
<comment type="caution">
    <text evidence="2">The sequence shown here is derived from an EMBL/GenBank/DDBJ whole genome shotgun (WGS) entry which is preliminary data.</text>
</comment>